<name>A0A0K1P5S6_9MOLU</name>
<gene>
    <name evidence="2" type="ORF">STURON_0026</name>
</gene>
<protein>
    <recommendedName>
        <fullName evidence="4">Lipoprotein</fullName>
    </recommendedName>
</protein>
<feature type="signal peptide" evidence="1">
    <location>
        <begin position="1"/>
        <end position="20"/>
    </location>
</feature>
<feature type="chain" id="PRO_5009779589" description="Lipoprotein" evidence="1">
    <location>
        <begin position="21"/>
        <end position="460"/>
    </location>
</feature>
<reference evidence="2 3" key="1">
    <citation type="journal article" date="2015" name="Genome Announc.">
        <title>Complete Genome Sequence of Spiroplasma turonicum Strain Tab4cT, a Parasite of a Horse Fly, Haematopota sp. (Diptera: Tabanidae).</title>
        <authorList>
            <person name="Davis R.E."/>
            <person name="Shao J."/>
            <person name="Zhao Y."/>
            <person name="Gasparich G.E."/>
            <person name="Gaynor B.J."/>
            <person name="Donofrio N."/>
        </authorList>
    </citation>
    <scope>NUCLEOTIDE SEQUENCE [LARGE SCALE GENOMIC DNA]</scope>
    <source>
        <strain evidence="2 3">Tab4c</strain>
    </source>
</reference>
<evidence type="ECO:0000313" key="3">
    <source>
        <dbReference type="Proteomes" id="UP000067243"/>
    </source>
</evidence>
<keyword evidence="1" id="KW-0732">Signal</keyword>
<evidence type="ECO:0000313" key="2">
    <source>
        <dbReference type="EMBL" id="AKU79272.1"/>
    </source>
</evidence>
<dbReference type="PATRIC" id="fig|216946.3.peg.26"/>
<dbReference type="RefSeq" id="WP_075047889.1">
    <property type="nucleotide sequence ID" value="NZ_CP012328.1"/>
</dbReference>
<evidence type="ECO:0000256" key="1">
    <source>
        <dbReference type="SAM" id="SignalP"/>
    </source>
</evidence>
<dbReference type="PROSITE" id="PS51257">
    <property type="entry name" value="PROKAR_LIPOPROTEIN"/>
    <property type="match status" value="1"/>
</dbReference>
<proteinExistence type="predicted"/>
<accession>A0A0K1P5S6</accession>
<evidence type="ECO:0008006" key="4">
    <source>
        <dbReference type="Google" id="ProtNLM"/>
    </source>
</evidence>
<keyword evidence="3" id="KW-1185">Reference proteome</keyword>
<dbReference type="STRING" id="216946.STURO_v1c00260"/>
<dbReference type="Proteomes" id="UP000067243">
    <property type="component" value="Chromosome"/>
</dbReference>
<dbReference type="EMBL" id="CP012328">
    <property type="protein sequence ID" value="AKU79272.1"/>
    <property type="molecule type" value="Genomic_DNA"/>
</dbReference>
<dbReference type="AlphaFoldDB" id="A0A0K1P5S6"/>
<dbReference type="KEGG" id="stur:STURON_0026"/>
<organism evidence="2 3">
    <name type="scientific">Spiroplasma turonicum</name>
    <dbReference type="NCBI Taxonomy" id="216946"/>
    <lineage>
        <taxon>Bacteria</taxon>
        <taxon>Bacillati</taxon>
        <taxon>Mycoplasmatota</taxon>
        <taxon>Mollicutes</taxon>
        <taxon>Entomoplasmatales</taxon>
        <taxon>Spiroplasmataceae</taxon>
        <taxon>Spiroplasma</taxon>
    </lineage>
</organism>
<sequence>MKKLLSIMTSILVSSSTALSTISCGSAPTDSLDILVAGEKEYELNWRGEDKKIEAFDLFSNDKNKLLTNLTIQILEAITYKDSKYQNADKREKEKKFLGDSGLGMSLDYILNDSYNGKKANLEFNDDTTKNEFIEDYTKSSKNTRFKSFNYDVKDVKLDDLNLSAKLNDEKNVTTFNGSNTFGVALKKEYNENGELDSSSELINEEGFFVEPRQKSLKNYYDLTWEKYVPKLFENDKANYFSEYKDKKVFAMSSDDADSFYDTLTSNITVESKKLVEGTDKKTFNLIHKQLEDKADKTEIGFLMPSEFSFKESNINSSLSDFSEEAYDISNGAKLFKQKEGNDIQAQDSKETKDRTFVYTSTEKMPDVVLDFLVPDNQNDKSYEIRIKGMNNLVVGLSLANFKISEVKDDSKGKTRTDQIYYWYEPTIYQFSKNSFFKIGSENMFNSLEVENVEIIISKK</sequence>
<dbReference type="OrthoDB" id="388174at2"/>